<protein>
    <submittedName>
        <fullName evidence="1">Uncharacterized protein</fullName>
    </submittedName>
</protein>
<sequence length="71" mass="8218">LYTSKVYPLRETSGDLILRKAEVSDPDRTRDKLALTYEGLYRVVKIVREDTCILANLDGKQLPRTWHISNL</sequence>
<accession>A0A427A658</accession>
<proteinExistence type="predicted"/>
<organism evidence="1 2">
    <name type="scientific">Ensete ventricosum</name>
    <name type="common">Abyssinian banana</name>
    <name type="synonym">Musa ensete</name>
    <dbReference type="NCBI Taxonomy" id="4639"/>
    <lineage>
        <taxon>Eukaryota</taxon>
        <taxon>Viridiplantae</taxon>
        <taxon>Streptophyta</taxon>
        <taxon>Embryophyta</taxon>
        <taxon>Tracheophyta</taxon>
        <taxon>Spermatophyta</taxon>
        <taxon>Magnoliopsida</taxon>
        <taxon>Liliopsida</taxon>
        <taxon>Zingiberales</taxon>
        <taxon>Musaceae</taxon>
        <taxon>Ensete</taxon>
    </lineage>
</organism>
<comment type="caution">
    <text evidence="1">The sequence shown here is derived from an EMBL/GenBank/DDBJ whole genome shotgun (WGS) entry which is preliminary data.</text>
</comment>
<dbReference type="EMBL" id="AMZH03003625">
    <property type="protein sequence ID" value="RRT71730.1"/>
    <property type="molecule type" value="Genomic_DNA"/>
</dbReference>
<evidence type="ECO:0000313" key="1">
    <source>
        <dbReference type="EMBL" id="RRT71730.1"/>
    </source>
</evidence>
<dbReference type="AlphaFoldDB" id="A0A427A658"/>
<dbReference type="Proteomes" id="UP000287651">
    <property type="component" value="Unassembled WGS sequence"/>
</dbReference>
<feature type="non-terminal residue" evidence="1">
    <location>
        <position position="1"/>
    </location>
</feature>
<reference evidence="1 2" key="1">
    <citation type="journal article" date="2014" name="Agronomy (Basel)">
        <title>A Draft Genome Sequence for Ensete ventricosum, the Drought-Tolerant Tree Against Hunger.</title>
        <authorList>
            <person name="Harrison J."/>
            <person name="Moore K.A."/>
            <person name="Paszkiewicz K."/>
            <person name="Jones T."/>
            <person name="Grant M."/>
            <person name="Ambacheew D."/>
            <person name="Muzemil S."/>
            <person name="Studholme D.J."/>
        </authorList>
    </citation>
    <scope>NUCLEOTIDE SEQUENCE [LARGE SCALE GENOMIC DNA]</scope>
</reference>
<gene>
    <name evidence="1" type="ORF">B296_00011734</name>
</gene>
<name>A0A427A658_ENSVE</name>
<evidence type="ECO:0000313" key="2">
    <source>
        <dbReference type="Proteomes" id="UP000287651"/>
    </source>
</evidence>